<dbReference type="Gene3D" id="3.40.50.1220">
    <property type="entry name" value="TPP-binding domain"/>
    <property type="match status" value="1"/>
</dbReference>
<feature type="binding site" evidence="4">
    <location>
        <position position="141"/>
    </location>
    <ligand>
        <name>Zn(2+)</name>
        <dbReference type="ChEBI" id="CHEBI:29105"/>
    </ligand>
</feature>
<dbReference type="RefSeq" id="WP_272463306.1">
    <property type="nucleotide sequence ID" value="NZ_JAPFQL010000081.1"/>
</dbReference>
<dbReference type="EMBL" id="JAPFQL010000081">
    <property type="protein sequence ID" value="MDC5698715.1"/>
    <property type="molecule type" value="Genomic_DNA"/>
</dbReference>
<dbReference type="Gene3D" id="3.30.1600.10">
    <property type="entry name" value="SIR2/SIRT2 'Small Domain"/>
    <property type="match status" value="1"/>
</dbReference>
<keyword evidence="7" id="KW-1185">Reference proteome</keyword>
<evidence type="ECO:0000256" key="4">
    <source>
        <dbReference type="PROSITE-ProRule" id="PRU00236"/>
    </source>
</evidence>
<dbReference type="InterPro" id="IPR026590">
    <property type="entry name" value="Ssirtuin_cat_dom"/>
</dbReference>
<feature type="binding site" evidence="4">
    <location>
        <position position="207"/>
    </location>
    <ligand>
        <name>Zn(2+)</name>
        <dbReference type="ChEBI" id="CHEBI:29105"/>
    </ligand>
</feature>
<gene>
    <name evidence="6" type="ORF">OO014_15775</name>
</gene>
<dbReference type="PANTHER" id="PTHR11085:SF10">
    <property type="entry name" value="NAD-DEPENDENT PROTEIN DEACYLASE SIRTUIN-5, MITOCHONDRIAL-RELATED"/>
    <property type="match status" value="1"/>
</dbReference>
<evidence type="ECO:0000313" key="7">
    <source>
        <dbReference type="Proteomes" id="UP001150259"/>
    </source>
</evidence>
<dbReference type="InterPro" id="IPR003000">
    <property type="entry name" value="Sirtuin"/>
</dbReference>
<evidence type="ECO:0000256" key="3">
    <source>
        <dbReference type="ARBA" id="ARBA00023027"/>
    </source>
</evidence>
<evidence type="ECO:0000313" key="6">
    <source>
        <dbReference type="EMBL" id="MDC5698715.1"/>
    </source>
</evidence>
<evidence type="ECO:0000256" key="1">
    <source>
        <dbReference type="ARBA" id="ARBA00012928"/>
    </source>
</evidence>
<accession>A0ABT5GLG3</accession>
<name>A0ABT5GLG3_9MICO</name>
<proteinExistence type="predicted"/>
<feature type="active site" description="Proton acceptor" evidence="4">
    <location>
        <position position="133"/>
    </location>
</feature>
<keyword evidence="3" id="KW-0520">NAD</keyword>
<protein>
    <recommendedName>
        <fullName evidence="1">protein acetyllysine N-acetyltransferase</fullName>
        <ecNumber evidence="1">2.3.1.286</ecNumber>
    </recommendedName>
</protein>
<dbReference type="PANTHER" id="PTHR11085">
    <property type="entry name" value="NAD-DEPENDENT PROTEIN DEACYLASE SIRTUIN-5, MITOCHONDRIAL-RELATED"/>
    <property type="match status" value="1"/>
</dbReference>
<dbReference type="Pfam" id="PF02146">
    <property type="entry name" value="SIR2"/>
    <property type="match status" value="1"/>
</dbReference>
<evidence type="ECO:0000259" key="5">
    <source>
        <dbReference type="PROSITE" id="PS50305"/>
    </source>
</evidence>
<feature type="binding site" evidence="4">
    <location>
        <position position="144"/>
    </location>
    <ligand>
        <name>Zn(2+)</name>
        <dbReference type="ChEBI" id="CHEBI:29105"/>
    </ligand>
</feature>
<dbReference type="SUPFAM" id="SSF52467">
    <property type="entry name" value="DHS-like NAD/FAD-binding domain"/>
    <property type="match status" value="1"/>
</dbReference>
<keyword evidence="4" id="KW-0862">Zinc</keyword>
<comment type="caution">
    <text evidence="6">The sequence shown here is derived from an EMBL/GenBank/DDBJ whole genome shotgun (WGS) entry which is preliminary data.</text>
</comment>
<feature type="domain" description="Deacetylase sirtuin-type" evidence="5">
    <location>
        <begin position="14"/>
        <end position="304"/>
    </location>
</feature>
<evidence type="ECO:0000256" key="2">
    <source>
        <dbReference type="ARBA" id="ARBA00022679"/>
    </source>
</evidence>
<sequence>MRVKLATTRALPLVTQDLGTMDDLVDLVSGGGVLVLSGAGMSTDSGIPDYRGPDGTRRVEPMTVGEFAGSSEARRRYWARSYIGWQRFNEARPNAAHEHVTRLQQEGYVGPIITQNVDGLHQEAGSRDVVELHGSLERAVCLTCGEFTSRESLHERMAEANPGFMERFAAQAEAVGSQWGEQVRPDGDIVVADSLVESFYAPLCLVCGRDTVKPDVVFFGESVPKALVDECFGLVDAAGAVLVLGSSLSVMSGYRFVRHAARIGVPVAIVTRSATRGDADATVRLHAPLGSTLAELGAALGHGA</sequence>
<dbReference type="Proteomes" id="UP001150259">
    <property type="component" value="Unassembled WGS sequence"/>
</dbReference>
<reference evidence="6 7" key="1">
    <citation type="submission" date="2022-11" db="EMBL/GenBank/DDBJ databases">
        <title>Anaerobic phenanthrene biodegradation by a DNRA strain PheN6.</title>
        <authorList>
            <person name="Zhang Z."/>
        </authorList>
    </citation>
    <scope>NUCLEOTIDE SEQUENCE [LARGE SCALE GENOMIC DNA]</scope>
    <source>
        <strain evidence="6 7">PheN6</strain>
    </source>
</reference>
<dbReference type="EC" id="2.3.1.286" evidence="1"/>
<dbReference type="InterPro" id="IPR029035">
    <property type="entry name" value="DHS-like_NAD/FAD-binding_dom"/>
</dbReference>
<keyword evidence="2" id="KW-0808">Transferase</keyword>
<keyword evidence="4" id="KW-0479">Metal-binding</keyword>
<feature type="binding site" evidence="4">
    <location>
        <position position="204"/>
    </location>
    <ligand>
        <name>Zn(2+)</name>
        <dbReference type="ChEBI" id="CHEBI:29105"/>
    </ligand>
</feature>
<dbReference type="PROSITE" id="PS50305">
    <property type="entry name" value="SIRTUIN"/>
    <property type="match status" value="1"/>
</dbReference>
<dbReference type="InterPro" id="IPR050134">
    <property type="entry name" value="NAD-dep_sirtuin_deacylases"/>
</dbReference>
<dbReference type="InterPro" id="IPR026591">
    <property type="entry name" value="Sirtuin_cat_small_dom_sf"/>
</dbReference>
<organism evidence="6 7">
    <name type="scientific">Intrasporangium calvum</name>
    <dbReference type="NCBI Taxonomy" id="53358"/>
    <lineage>
        <taxon>Bacteria</taxon>
        <taxon>Bacillati</taxon>
        <taxon>Actinomycetota</taxon>
        <taxon>Actinomycetes</taxon>
        <taxon>Micrococcales</taxon>
        <taxon>Intrasporangiaceae</taxon>
        <taxon>Intrasporangium</taxon>
    </lineage>
</organism>